<keyword evidence="2" id="KW-1133">Transmembrane helix</keyword>
<dbReference type="EMBL" id="PYBJ01000026">
    <property type="protein sequence ID" value="PSM39254.1"/>
    <property type="molecule type" value="Genomic_DNA"/>
</dbReference>
<dbReference type="Proteomes" id="UP000240429">
    <property type="component" value="Unassembled WGS sequence"/>
</dbReference>
<dbReference type="AlphaFoldDB" id="A0A2P8PZ27"/>
<evidence type="ECO:0000313" key="4">
    <source>
        <dbReference type="Proteomes" id="UP000240429"/>
    </source>
</evidence>
<reference evidence="3 4" key="1">
    <citation type="submission" date="2018-03" db="EMBL/GenBank/DDBJ databases">
        <title>Streptomyces dioscori sp. nov., a novel endophytic actinobacterium isolated from bulbil of Dioscorea bulbifera L.</title>
        <authorList>
            <person name="Zhikuan W."/>
        </authorList>
    </citation>
    <scope>NUCLEOTIDE SEQUENCE [LARGE SCALE GENOMIC DNA]</scope>
    <source>
        <strain evidence="3 4">A217</strain>
    </source>
</reference>
<name>A0A2P8PZ27_9ACTN</name>
<organism evidence="3 4">
    <name type="scientific">Streptomyces dioscori</name>
    <dbReference type="NCBI Taxonomy" id="2109333"/>
    <lineage>
        <taxon>Bacteria</taxon>
        <taxon>Bacillati</taxon>
        <taxon>Actinomycetota</taxon>
        <taxon>Actinomycetes</taxon>
        <taxon>Kitasatosporales</taxon>
        <taxon>Streptomycetaceae</taxon>
        <taxon>Streptomyces</taxon>
        <taxon>Streptomyces aurantiacus group</taxon>
    </lineage>
</organism>
<proteinExistence type="predicted"/>
<accession>A0A2P8PZ27</accession>
<feature type="region of interest" description="Disordered" evidence="1">
    <location>
        <begin position="44"/>
        <end position="82"/>
    </location>
</feature>
<keyword evidence="2" id="KW-0812">Transmembrane</keyword>
<evidence type="ECO:0000256" key="2">
    <source>
        <dbReference type="SAM" id="Phobius"/>
    </source>
</evidence>
<keyword evidence="2" id="KW-0472">Membrane</keyword>
<evidence type="ECO:0000256" key="1">
    <source>
        <dbReference type="SAM" id="MobiDB-lite"/>
    </source>
</evidence>
<comment type="caution">
    <text evidence="3">The sequence shown here is derived from an EMBL/GenBank/DDBJ whole genome shotgun (WGS) entry which is preliminary data.</text>
</comment>
<gene>
    <name evidence="3" type="ORF">C6Y14_32890</name>
</gene>
<evidence type="ECO:0000313" key="3">
    <source>
        <dbReference type="EMBL" id="PSM39254.1"/>
    </source>
</evidence>
<sequence>MALRYDTLDGSPTTSDWVLAAVGGVLCFGLAAAMFMALSDPRRSESRERVREAEQDLEEALRGSASAPASSDQEADGSLDTRVNRDLDQRQARLTLSELWVVTHRRLDHYHGIALGQAKRSFLSAQIAMGLGFVLLLGFVTIALNASTVAGSVVAGGLGTVAAALAGYVSRTFIRSQEAAAGHLRAYFDQPLEFSRYLAAERLVTDAGLSEERRAEILSILVQAMISGPSDPMPDGSDIQQSDGRR</sequence>
<feature type="transmembrane region" description="Helical" evidence="2">
    <location>
        <begin position="122"/>
        <end position="143"/>
    </location>
</feature>
<feature type="compositionally biased region" description="Basic and acidic residues" evidence="1">
    <location>
        <begin position="44"/>
        <end position="54"/>
    </location>
</feature>
<feature type="transmembrane region" description="Helical" evidence="2">
    <location>
        <begin position="149"/>
        <end position="169"/>
    </location>
</feature>
<feature type="transmembrane region" description="Helical" evidence="2">
    <location>
        <begin position="17"/>
        <end position="39"/>
    </location>
</feature>
<keyword evidence="4" id="KW-1185">Reference proteome</keyword>
<protein>
    <submittedName>
        <fullName evidence="3">Uncharacterized protein</fullName>
    </submittedName>
</protein>